<protein>
    <recommendedName>
        <fullName evidence="12">MARVEL domain-containing protein</fullName>
    </recommendedName>
</protein>
<comment type="similarity">
    <text evidence="3">Belongs to the IL-17 family.</text>
</comment>
<feature type="domain" description="MARVEL" evidence="12">
    <location>
        <begin position="337"/>
        <end position="454"/>
    </location>
</feature>
<evidence type="ECO:0000256" key="4">
    <source>
        <dbReference type="ARBA" id="ARBA00022525"/>
    </source>
</evidence>
<evidence type="ECO:0000313" key="13">
    <source>
        <dbReference type="EMBL" id="MXQ91954.1"/>
    </source>
</evidence>
<accession>A0A6B0RVA6</accession>
<dbReference type="GO" id="GO:0016020">
    <property type="term" value="C:membrane"/>
    <property type="evidence" value="ECO:0007669"/>
    <property type="project" value="UniProtKB-SubCell"/>
</dbReference>
<dbReference type="AlphaFoldDB" id="A0A6B0RVA6"/>
<feature type="transmembrane region" description="Helical" evidence="11">
    <location>
        <begin position="375"/>
        <end position="391"/>
    </location>
</feature>
<dbReference type="PANTHER" id="PTHR22776">
    <property type="entry name" value="MARVEL-CONTAINING POTENTIAL LIPID RAFT-ASSOCIATED PROTEIN"/>
    <property type="match status" value="1"/>
</dbReference>
<organism evidence="13 14">
    <name type="scientific">Bos mutus</name>
    <name type="common">wild yak</name>
    <dbReference type="NCBI Taxonomy" id="72004"/>
    <lineage>
        <taxon>Eukaryota</taxon>
        <taxon>Metazoa</taxon>
        <taxon>Chordata</taxon>
        <taxon>Craniata</taxon>
        <taxon>Vertebrata</taxon>
        <taxon>Euteleostomi</taxon>
        <taxon>Mammalia</taxon>
        <taxon>Eutheria</taxon>
        <taxon>Laurasiatheria</taxon>
        <taxon>Artiodactyla</taxon>
        <taxon>Ruminantia</taxon>
        <taxon>Pecora</taxon>
        <taxon>Bovidae</taxon>
        <taxon>Bovinae</taxon>
        <taxon>Bos</taxon>
    </lineage>
</organism>
<dbReference type="Pfam" id="PF06083">
    <property type="entry name" value="IL17"/>
    <property type="match status" value="1"/>
</dbReference>
<evidence type="ECO:0000256" key="8">
    <source>
        <dbReference type="ARBA" id="ARBA00023136"/>
    </source>
</evidence>
<keyword evidence="8 9" id="KW-0472">Membrane</keyword>
<dbReference type="Proteomes" id="UP000322234">
    <property type="component" value="Unassembled WGS sequence"/>
</dbReference>
<evidence type="ECO:0000256" key="11">
    <source>
        <dbReference type="SAM" id="Phobius"/>
    </source>
</evidence>
<keyword evidence="4" id="KW-0964">Secreted</keyword>
<evidence type="ECO:0000256" key="6">
    <source>
        <dbReference type="ARBA" id="ARBA00022729"/>
    </source>
</evidence>
<keyword evidence="7 11" id="KW-1133">Transmembrane helix</keyword>
<gene>
    <name evidence="13" type="ORF">E5288_WYG019566</name>
</gene>
<dbReference type="SUPFAM" id="SSF57501">
    <property type="entry name" value="Cystine-knot cytokines"/>
    <property type="match status" value="1"/>
</dbReference>
<dbReference type="PANTHER" id="PTHR22776:SF26">
    <property type="entry name" value="CKLF-LIKE MARVEL TRANSMEMBRANE DOMAIN-CONTAINING PROTEIN 5"/>
    <property type="match status" value="1"/>
</dbReference>
<feature type="transmembrane region" description="Helical" evidence="11">
    <location>
        <begin position="403"/>
        <end position="421"/>
    </location>
</feature>
<sequence>MVRRQGDNPKASPGGNIPCNQCASFAASASPAGTLPEHTYPLLADSGPWTCDRTALPHGLRAAAPPAMLLNYHTLQKVVEINLNKQNRFAENKTRTPKLLQSNSFHKGLLSSQRGTEAWQAASSMYQAMAFLAMVMGTHTLCLGSQRCCTHWPSCCPSKGQNSTEEWLKWNSVLMPPPETTSLAHHPEPCSSSRDGPLNSRSIAPWRYELDRDLNRLPQDLYHARCLCPHCVSLQTGSHMDPLGNSELLYHNQTVFYRRPCPGQQGDHHGYCLERRLYRVSLACVFPSSCFPSWAGGSRGLYPVGLVEMFNAWSRRDRAPEDGTAAGLDGFAVDKTFLSSLKGILLETELALTFIIFICFTASISAYMAAALLEFFITLAFLFLYATQYYQRFDRMNWPCLDFLRCVSAIIIFLVVSFAAVTSRDGAAIAAFVFGIILVSVFAYDAFKIYRTEMVPRAAQGDQQ</sequence>
<keyword evidence="14" id="KW-1185">Reference proteome</keyword>
<dbReference type="InterPro" id="IPR029034">
    <property type="entry name" value="Cystine-knot_cytokine"/>
</dbReference>
<evidence type="ECO:0000256" key="3">
    <source>
        <dbReference type="ARBA" id="ARBA00007236"/>
    </source>
</evidence>
<dbReference type="InterPro" id="IPR008253">
    <property type="entry name" value="Marvel"/>
</dbReference>
<dbReference type="EMBL" id="VBQZ03000076">
    <property type="protein sequence ID" value="MXQ91954.1"/>
    <property type="molecule type" value="Genomic_DNA"/>
</dbReference>
<evidence type="ECO:0000313" key="14">
    <source>
        <dbReference type="Proteomes" id="UP000322234"/>
    </source>
</evidence>
<dbReference type="GO" id="GO:0005125">
    <property type="term" value="F:cytokine activity"/>
    <property type="evidence" value="ECO:0007669"/>
    <property type="project" value="InterPro"/>
</dbReference>
<keyword evidence="5 9" id="KW-0812">Transmembrane</keyword>
<reference evidence="13" key="1">
    <citation type="submission" date="2019-10" db="EMBL/GenBank/DDBJ databases">
        <title>The sequence and de novo assembly of the wild yak genome.</title>
        <authorList>
            <person name="Liu Y."/>
        </authorList>
    </citation>
    <scope>NUCLEOTIDE SEQUENCE [LARGE SCALE GENOMIC DNA]</scope>
    <source>
        <strain evidence="13">WY2019</strain>
    </source>
</reference>
<name>A0A6B0RVA6_9CETA</name>
<evidence type="ECO:0000256" key="1">
    <source>
        <dbReference type="ARBA" id="ARBA00004141"/>
    </source>
</evidence>
<keyword evidence="6" id="KW-0732">Signal</keyword>
<dbReference type="InterPro" id="IPR010345">
    <property type="entry name" value="IL-17_fam"/>
</dbReference>
<dbReference type="GO" id="GO:0005576">
    <property type="term" value="C:extracellular region"/>
    <property type="evidence" value="ECO:0007669"/>
    <property type="project" value="UniProtKB-SubCell"/>
</dbReference>
<dbReference type="InterPro" id="IPR050578">
    <property type="entry name" value="MARVEL-CKLF_proteins"/>
</dbReference>
<evidence type="ECO:0000259" key="12">
    <source>
        <dbReference type="PROSITE" id="PS51225"/>
    </source>
</evidence>
<dbReference type="PROSITE" id="PS51225">
    <property type="entry name" value="MARVEL"/>
    <property type="match status" value="1"/>
</dbReference>
<evidence type="ECO:0000256" key="9">
    <source>
        <dbReference type="PROSITE-ProRule" id="PRU00581"/>
    </source>
</evidence>
<evidence type="ECO:0000256" key="7">
    <source>
        <dbReference type="ARBA" id="ARBA00022989"/>
    </source>
</evidence>
<dbReference type="Pfam" id="PF01284">
    <property type="entry name" value="MARVEL"/>
    <property type="match status" value="1"/>
</dbReference>
<comment type="subcellular location">
    <subcellularLocation>
        <location evidence="1">Membrane</location>
        <topology evidence="1">Multi-pass membrane protein</topology>
    </subcellularLocation>
    <subcellularLocation>
        <location evidence="2">Secreted</location>
    </subcellularLocation>
</comment>
<feature type="region of interest" description="Disordered" evidence="10">
    <location>
        <begin position="178"/>
        <end position="198"/>
    </location>
</feature>
<evidence type="ECO:0000256" key="2">
    <source>
        <dbReference type="ARBA" id="ARBA00004613"/>
    </source>
</evidence>
<feature type="transmembrane region" description="Helical" evidence="11">
    <location>
        <begin position="427"/>
        <end position="447"/>
    </location>
</feature>
<dbReference type="Gene3D" id="2.10.90.10">
    <property type="entry name" value="Cystine-knot cytokines"/>
    <property type="match status" value="1"/>
</dbReference>
<comment type="caution">
    <text evidence="13">The sequence shown here is derived from an EMBL/GenBank/DDBJ whole genome shotgun (WGS) entry which is preliminary data.</text>
</comment>
<evidence type="ECO:0000256" key="5">
    <source>
        <dbReference type="ARBA" id="ARBA00022692"/>
    </source>
</evidence>
<evidence type="ECO:0000256" key="10">
    <source>
        <dbReference type="SAM" id="MobiDB-lite"/>
    </source>
</evidence>
<proteinExistence type="inferred from homology"/>